<dbReference type="Proteomes" id="UP000093807">
    <property type="component" value="Unassembled WGS sequence"/>
</dbReference>
<name>A0A199XVU3_9FLAO</name>
<evidence type="ECO:0000256" key="1">
    <source>
        <dbReference type="SAM" id="Phobius"/>
    </source>
</evidence>
<keyword evidence="1" id="KW-1133">Transmembrane helix</keyword>
<keyword evidence="3" id="KW-1185">Reference proteome</keyword>
<organism evidence="2 3">
    <name type="scientific">Flavobacterium succinicans</name>
    <dbReference type="NCBI Taxonomy" id="29536"/>
    <lineage>
        <taxon>Bacteria</taxon>
        <taxon>Pseudomonadati</taxon>
        <taxon>Bacteroidota</taxon>
        <taxon>Flavobacteriia</taxon>
        <taxon>Flavobacteriales</taxon>
        <taxon>Flavobacteriaceae</taxon>
        <taxon>Flavobacterium</taxon>
    </lineage>
</organism>
<evidence type="ECO:0000313" key="2">
    <source>
        <dbReference type="EMBL" id="OAZ05449.1"/>
    </source>
</evidence>
<keyword evidence="1" id="KW-0472">Membrane</keyword>
<sequence>MYSFLGSIKSNVFALNSGCFIVIQLFLFNILIAVVVFLIKGTFVCNTVFFSTFKT</sequence>
<dbReference type="AlphaFoldDB" id="A0A199XVU3"/>
<gene>
    <name evidence="2" type="ORF">FLB_01430</name>
</gene>
<keyword evidence="1" id="KW-0812">Transmembrane</keyword>
<evidence type="ECO:0000313" key="3">
    <source>
        <dbReference type="Proteomes" id="UP000093807"/>
    </source>
</evidence>
<comment type="caution">
    <text evidence="2">The sequence shown here is derived from an EMBL/GenBank/DDBJ whole genome shotgun (WGS) entry which is preliminary data.</text>
</comment>
<proteinExistence type="predicted"/>
<dbReference type="EMBL" id="JMTM01000006">
    <property type="protein sequence ID" value="OAZ05449.1"/>
    <property type="molecule type" value="Genomic_DNA"/>
</dbReference>
<reference evidence="2 3" key="1">
    <citation type="submission" date="2016-06" db="EMBL/GenBank/DDBJ databases">
        <title>Draft genome sequence of Flavobacterium succinicans strain DD5b.</title>
        <authorList>
            <person name="Poehlein A."/>
            <person name="Daniel R."/>
            <person name="Simeonova D.D."/>
        </authorList>
    </citation>
    <scope>NUCLEOTIDE SEQUENCE [LARGE SCALE GENOMIC DNA]</scope>
    <source>
        <strain evidence="2 3">DD5b</strain>
    </source>
</reference>
<feature type="transmembrane region" description="Helical" evidence="1">
    <location>
        <begin position="12"/>
        <end position="39"/>
    </location>
</feature>
<accession>A0A199XVU3</accession>
<dbReference type="PATRIC" id="fig|29536.5.peg.147"/>
<protein>
    <submittedName>
        <fullName evidence="2">Uncharacterized protein</fullName>
    </submittedName>
</protein>